<feature type="binding site" evidence="11">
    <location>
        <position position="308"/>
    </location>
    <ligand>
        <name>ATP</name>
        <dbReference type="ChEBI" id="CHEBI:30616"/>
    </ligand>
</feature>
<dbReference type="PROSITE" id="PS00108">
    <property type="entry name" value="PROTEIN_KINASE_ST"/>
    <property type="match status" value="1"/>
</dbReference>
<evidence type="ECO:0000256" key="7">
    <source>
        <dbReference type="ARBA" id="ARBA00022777"/>
    </source>
</evidence>
<name>A0AA35YF87_LACSI</name>
<evidence type="ECO:0000313" key="15">
    <source>
        <dbReference type="Proteomes" id="UP001177003"/>
    </source>
</evidence>
<feature type="region of interest" description="Disordered" evidence="12">
    <location>
        <begin position="573"/>
        <end position="598"/>
    </location>
</feature>
<dbReference type="PROSITE" id="PS50011">
    <property type="entry name" value="PROTEIN_KINASE_DOM"/>
    <property type="match status" value="1"/>
</dbReference>
<evidence type="ECO:0000256" key="8">
    <source>
        <dbReference type="ARBA" id="ARBA00022840"/>
    </source>
</evidence>
<dbReference type="PROSITE" id="PS00107">
    <property type="entry name" value="PROTEIN_KINASE_ATP"/>
    <property type="match status" value="1"/>
</dbReference>
<evidence type="ECO:0000256" key="5">
    <source>
        <dbReference type="ARBA" id="ARBA00022679"/>
    </source>
</evidence>
<sequence length="622" mass="69924">MTRLSNSSFPNPPDPTIHPTIFFFLSGRKNVQITLTPIYPLPKFTPAAAPVRRRHPPQPLPSNHSTTVRRRLPPSFLFSYFPCLSRLDHHNTTVRLCLPRLPFDFPVSLGSPVPLAHRHSIEPQPSRHLRSTTSAFHFRGFCNSGNSRSKKPQEPYNLAYMIYQSCVGGSIWVLKMHLGTLGLKMGGLACLCFPGRRKVNPKDNAISDEQRDCKPPDAATTPTGQYPSIVQKVDNDLLNQSTEKSETKQVDAPLNTIGIGKKQREFSYQELVKATNNFRRDRYLGEGGFGQVYKGNLENPNQVVAVKKLNKDGLQGNKEFQVEITMLSLVCHPNIVTLIGYCSESNQHLLVYEFMPLGSLEKHLHDPKPNMKPLDWNTRMKIAVGTARGLDYLHNHCEPRIIYRDMKSANILLGEGYDPKISDLGLAKFGPLGDKSYVSTRVMGTMGYCAPEYGFTGHLTIKSDTYSFGVVLLELITGRQALDDTKEGGQYLIEWANPMLIDKRKYVKLADPRMKGEFIQRSVRKAVEVALMCMNNDQEKRPDMSEVVDALDFVASLSDPVMVGDRNWNQNGKSGLVVDLDSSDDENDGLKEEDEDERAKAIEEAKMWGKRYKHEAANTTPL</sequence>
<dbReference type="InterPro" id="IPR000719">
    <property type="entry name" value="Prot_kinase_dom"/>
</dbReference>
<feature type="domain" description="Protein kinase" evidence="13">
    <location>
        <begin position="278"/>
        <end position="554"/>
    </location>
</feature>
<dbReference type="FunFam" id="3.30.200.20:FF:000162">
    <property type="entry name" value="Adenine nucleotide alpha hydrolase-like domain kinase"/>
    <property type="match status" value="1"/>
</dbReference>
<evidence type="ECO:0000256" key="6">
    <source>
        <dbReference type="ARBA" id="ARBA00022741"/>
    </source>
</evidence>
<evidence type="ECO:0000256" key="4">
    <source>
        <dbReference type="ARBA" id="ARBA00022527"/>
    </source>
</evidence>
<dbReference type="PANTHER" id="PTHR47985:SF48">
    <property type="entry name" value="PROTEIN KINASE DOMAIN-CONTAINING PROTEIN"/>
    <property type="match status" value="1"/>
</dbReference>
<dbReference type="InterPro" id="IPR017441">
    <property type="entry name" value="Protein_kinase_ATP_BS"/>
</dbReference>
<dbReference type="InterPro" id="IPR001245">
    <property type="entry name" value="Ser-Thr/Tyr_kinase_cat_dom"/>
</dbReference>
<keyword evidence="9" id="KW-0472">Membrane</keyword>
<dbReference type="GO" id="GO:0004674">
    <property type="term" value="F:protein serine/threonine kinase activity"/>
    <property type="evidence" value="ECO:0007669"/>
    <property type="project" value="UniProtKB-KW"/>
</dbReference>
<evidence type="ECO:0000256" key="12">
    <source>
        <dbReference type="SAM" id="MobiDB-lite"/>
    </source>
</evidence>
<comment type="similarity">
    <text evidence="2">Belongs to the protein kinase superfamily. Ser/Thr protein kinase family.</text>
</comment>
<dbReference type="PANTHER" id="PTHR47985">
    <property type="entry name" value="OS07G0668900 PROTEIN"/>
    <property type="match status" value="1"/>
</dbReference>
<dbReference type="Gene3D" id="1.10.510.10">
    <property type="entry name" value="Transferase(Phosphotransferase) domain 1"/>
    <property type="match status" value="1"/>
</dbReference>
<dbReference type="Gene3D" id="3.30.200.20">
    <property type="entry name" value="Phosphorylase Kinase, domain 1"/>
    <property type="match status" value="1"/>
</dbReference>
<keyword evidence="10" id="KW-0449">Lipoprotein</keyword>
<evidence type="ECO:0000256" key="10">
    <source>
        <dbReference type="ARBA" id="ARBA00023288"/>
    </source>
</evidence>
<evidence type="ECO:0000256" key="3">
    <source>
        <dbReference type="ARBA" id="ARBA00022475"/>
    </source>
</evidence>
<evidence type="ECO:0000259" key="13">
    <source>
        <dbReference type="PROSITE" id="PS50011"/>
    </source>
</evidence>
<reference evidence="14" key="1">
    <citation type="submission" date="2023-04" db="EMBL/GenBank/DDBJ databases">
        <authorList>
            <person name="Vijverberg K."/>
            <person name="Xiong W."/>
            <person name="Schranz E."/>
        </authorList>
    </citation>
    <scope>NUCLEOTIDE SEQUENCE</scope>
</reference>
<protein>
    <recommendedName>
        <fullName evidence="13">Protein kinase domain-containing protein</fullName>
    </recommendedName>
</protein>
<evidence type="ECO:0000256" key="1">
    <source>
        <dbReference type="ARBA" id="ARBA00004193"/>
    </source>
</evidence>
<keyword evidence="5" id="KW-0808">Transferase</keyword>
<dbReference type="EMBL" id="OX465078">
    <property type="protein sequence ID" value="CAI9272852.1"/>
    <property type="molecule type" value="Genomic_DNA"/>
</dbReference>
<dbReference type="GO" id="GO:0005886">
    <property type="term" value="C:plasma membrane"/>
    <property type="evidence" value="ECO:0007669"/>
    <property type="project" value="UniProtKB-SubCell"/>
</dbReference>
<proteinExistence type="inferred from homology"/>
<gene>
    <name evidence="14" type="ORF">LSALG_LOCUS13034</name>
</gene>
<dbReference type="CDD" id="cd14066">
    <property type="entry name" value="STKc_IRAK"/>
    <property type="match status" value="1"/>
</dbReference>
<evidence type="ECO:0000256" key="11">
    <source>
        <dbReference type="PROSITE-ProRule" id="PRU10141"/>
    </source>
</evidence>
<dbReference type="InterPro" id="IPR008271">
    <property type="entry name" value="Ser/Thr_kinase_AS"/>
</dbReference>
<dbReference type="FunFam" id="1.10.510.10:FF:000032">
    <property type="entry name" value="Serine/threonine-protein kinase PBS1"/>
    <property type="match status" value="1"/>
</dbReference>
<keyword evidence="15" id="KW-1185">Reference proteome</keyword>
<keyword evidence="6 11" id="KW-0547">Nucleotide-binding</keyword>
<evidence type="ECO:0000256" key="2">
    <source>
        <dbReference type="ARBA" id="ARBA00008684"/>
    </source>
</evidence>
<keyword evidence="8 11" id="KW-0067">ATP-binding</keyword>
<dbReference type="Proteomes" id="UP001177003">
    <property type="component" value="Chromosome 2"/>
</dbReference>
<dbReference type="InterPro" id="IPR011009">
    <property type="entry name" value="Kinase-like_dom_sf"/>
</dbReference>
<dbReference type="Pfam" id="PF07714">
    <property type="entry name" value="PK_Tyr_Ser-Thr"/>
    <property type="match status" value="1"/>
</dbReference>
<accession>A0AA35YF87</accession>
<dbReference type="SMART" id="SM00220">
    <property type="entry name" value="S_TKc"/>
    <property type="match status" value="1"/>
</dbReference>
<comment type="subcellular location">
    <subcellularLocation>
        <location evidence="1">Cell membrane</location>
        <topology evidence="1">Lipid-anchor</topology>
    </subcellularLocation>
</comment>
<organism evidence="14 15">
    <name type="scientific">Lactuca saligna</name>
    <name type="common">Willowleaf lettuce</name>
    <dbReference type="NCBI Taxonomy" id="75948"/>
    <lineage>
        <taxon>Eukaryota</taxon>
        <taxon>Viridiplantae</taxon>
        <taxon>Streptophyta</taxon>
        <taxon>Embryophyta</taxon>
        <taxon>Tracheophyta</taxon>
        <taxon>Spermatophyta</taxon>
        <taxon>Magnoliopsida</taxon>
        <taxon>eudicotyledons</taxon>
        <taxon>Gunneridae</taxon>
        <taxon>Pentapetalae</taxon>
        <taxon>asterids</taxon>
        <taxon>campanulids</taxon>
        <taxon>Asterales</taxon>
        <taxon>Asteraceae</taxon>
        <taxon>Cichorioideae</taxon>
        <taxon>Cichorieae</taxon>
        <taxon>Lactucinae</taxon>
        <taxon>Lactuca</taxon>
    </lineage>
</organism>
<feature type="compositionally biased region" description="Acidic residues" evidence="12">
    <location>
        <begin position="581"/>
        <end position="596"/>
    </location>
</feature>
<dbReference type="SUPFAM" id="SSF56112">
    <property type="entry name" value="Protein kinase-like (PK-like)"/>
    <property type="match status" value="1"/>
</dbReference>
<keyword evidence="3" id="KW-1003">Cell membrane</keyword>
<dbReference type="GO" id="GO:0005524">
    <property type="term" value="F:ATP binding"/>
    <property type="evidence" value="ECO:0007669"/>
    <property type="project" value="UniProtKB-UniRule"/>
</dbReference>
<keyword evidence="4" id="KW-0723">Serine/threonine-protein kinase</keyword>
<evidence type="ECO:0000313" key="14">
    <source>
        <dbReference type="EMBL" id="CAI9272852.1"/>
    </source>
</evidence>
<feature type="region of interest" description="Disordered" evidence="12">
    <location>
        <begin position="203"/>
        <end position="226"/>
    </location>
</feature>
<dbReference type="AlphaFoldDB" id="A0AA35YF87"/>
<keyword evidence="7" id="KW-0418">Kinase</keyword>
<evidence type="ECO:0000256" key="9">
    <source>
        <dbReference type="ARBA" id="ARBA00023136"/>
    </source>
</evidence>